<organism evidence="1 2">
    <name type="scientific">Datura stramonium</name>
    <name type="common">Jimsonweed</name>
    <name type="synonym">Common thornapple</name>
    <dbReference type="NCBI Taxonomy" id="4076"/>
    <lineage>
        <taxon>Eukaryota</taxon>
        <taxon>Viridiplantae</taxon>
        <taxon>Streptophyta</taxon>
        <taxon>Embryophyta</taxon>
        <taxon>Tracheophyta</taxon>
        <taxon>Spermatophyta</taxon>
        <taxon>Magnoliopsida</taxon>
        <taxon>eudicotyledons</taxon>
        <taxon>Gunneridae</taxon>
        <taxon>Pentapetalae</taxon>
        <taxon>asterids</taxon>
        <taxon>lamiids</taxon>
        <taxon>Solanales</taxon>
        <taxon>Solanaceae</taxon>
        <taxon>Solanoideae</taxon>
        <taxon>Datureae</taxon>
        <taxon>Datura</taxon>
    </lineage>
</organism>
<feature type="non-terminal residue" evidence="1">
    <location>
        <position position="101"/>
    </location>
</feature>
<gene>
    <name evidence="1" type="ORF">HAX54_037210</name>
</gene>
<keyword evidence="2" id="KW-1185">Reference proteome</keyword>
<protein>
    <submittedName>
        <fullName evidence="1">Uncharacterized protein</fullName>
    </submittedName>
</protein>
<accession>A0ABS8VIV4</accession>
<sequence length="101" mass="11664">NNAEEEHHAQTSNMEKKILKHMEVMREKLTKQGGALKRLSAKLKEMMVEITTYNDLQVTVLVNTQEEPQVEGRIKLKQEMDQFGSNVNVEEVDKSDDVKHN</sequence>
<comment type="caution">
    <text evidence="1">The sequence shown here is derived from an EMBL/GenBank/DDBJ whole genome shotgun (WGS) entry which is preliminary data.</text>
</comment>
<dbReference type="Proteomes" id="UP000823775">
    <property type="component" value="Unassembled WGS sequence"/>
</dbReference>
<name>A0ABS8VIV4_DATST</name>
<proteinExistence type="predicted"/>
<feature type="non-terminal residue" evidence="1">
    <location>
        <position position="1"/>
    </location>
</feature>
<reference evidence="1 2" key="1">
    <citation type="journal article" date="2021" name="BMC Genomics">
        <title>Datura genome reveals duplications of psychoactive alkaloid biosynthetic genes and high mutation rate following tissue culture.</title>
        <authorList>
            <person name="Rajewski A."/>
            <person name="Carter-House D."/>
            <person name="Stajich J."/>
            <person name="Litt A."/>
        </authorList>
    </citation>
    <scope>NUCLEOTIDE SEQUENCE [LARGE SCALE GENOMIC DNA]</scope>
    <source>
        <strain evidence="1">AR-01</strain>
    </source>
</reference>
<evidence type="ECO:0000313" key="1">
    <source>
        <dbReference type="EMBL" id="MCD9646953.1"/>
    </source>
</evidence>
<evidence type="ECO:0000313" key="2">
    <source>
        <dbReference type="Proteomes" id="UP000823775"/>
    </source>
</evidence>
<dbReference type="EMBL" id="JACEIK010004979">
    <property type="protein sequence ID" value="MCD9646953.1"/>
    <property type="molecule type" value="Genomic_DNA"/>
</dbReference>